<evidence type="ECO:0000256" key="1">
    <source>
        <dbReference type="ARBA" id="ARBA00023015"/>
    </source>
</evidence>
<dbReference type="PROSITE" id="PS50949">
    <property type="entry name" value="HTH_GNTR"/>
    <property type="match status" value="1"/>
</dbReference>
<dbReference type="Pfam" id="PF07729">
    <property type="entry name" value="FCD"/>
    <property type="match status" value="1"/>
</dbReference>
<proteinExistence type="predicted"/>
<dbReference type="SUPFAM" id="SSF46785">
    <property type="entry name" value="Winged helix' DNA-binding domain"/>
    <property type="match status" value="1"/>
</dbReference>
<dbReference type="EMBL" id="JAMXQS010000003">
    <property type="protein sequence ID" value="MCO6049611.1"/>
    <property type="molecule type" value="Genomic_DNA"/>
</dbReference>
<dbReference type="Pfam" id="PF00392">
    <property type="entry name" value="GntR"/>
    <property type="match status" value="1"/>
</dbReference>
<dbReference type="RefSeq" id="WP_252817582.1">
    <property type="nucleotide sequence ID" value="NZ_JAMXQS010000003.1"/>
</dbReference>
<sequence>MRAFLAEASLGEAGRLPPERELADTLGITRANLRKALSQLESEGVLWRHVGKGTFTGDRPIDTASDIAAMARKTNPIEVMGARLAIEPEIARLAALNASPAHLSEMETCIARTISAPDWRSYEQWDNRLHRVIADATRNSLLVGLLDTLSAVRREVNWGRLRANPVRPPQDHHSFTEHRALVDAIAHRDTSGAAAAMRTHLQSVERNLRNS</sequence>
<name>A0ABT1C6K2_9HYPH</name>
<keyword evidence="2" id="KW-0238">DNA-binding</keyword>
<keyword evidence="3" id="KW-0804">Transcription</keyword>
<dbReference type="SUPFAM" id="SSF48008">
    <property type="entry name" value="GntR ligand-binding domain-like"/>
    <property type="match status" value="1"/>
</dbReference>
<evidence type="ECO:0000256" key="2">
    <source>
        <dbReference type="ARBA" id="ARBA00023125"/>
    </source>
</evidence>
<keyword evidence="6" id="KW-1185">Reference proteome</keyword>
<dbReference type="InterPro" id="IPR000524">
    <property type="entry name" value="Tscrpt_reg_HTH_GntR"/>
</dbReference>
<dbReference type="PANTHER" id="PTHR43537">
    <property type="entry name" value="TRANSCRIPTIONAL REGULATOR, GNTR FAMILY"/>
    <property type="match status" value="1"/>
</dbReference>
<evidence type="ECO:0000256" key="3">
    <source>
        <dbReference type="ARBA" id="ARBA00023163"/>
    </source>
</evidence>
<dbReference type="SMART" id="SM00345">
    <property type="entry name" value="HTH_GNTR"/>
    <property type="match status" value="1"/>
</dbReference>
<dbReference type="InterPro" id="IPR036390">
    <property type="entry name" value="WH_DNA-bd_sf"/>
</dbReference>
<dbReference type="PRINTS" id="PR00035">
    <property type="entry name" value="HTHGNTR"/>
</dbReference>
<protein>
    <submittedName>
        <fullName evidence="5">FCD domain-containing protein</fullName>
    </submittedName>
</protein>
<accession>A0ABT1C6K2</accession>
<keyword evidence="1" id="KW-0805">Transcription regulation</keyword>
<reference evidence="5 6" key="1">
    <citation type="submission" date="2022-06" db="EMBL/GenBank/DDBJ databases">
        <title>Mesorhizobium sp. strain RP14 Genome sequencing and assembly.</title>
        <authorList>
            <person name="Kim I."/>
        </authorList>
    </citation>
    <scope>NUCLEOTIDE SEQUENCE [LARGE SCALE GENOMIC DNA]</scope>
    <source>
        <strain evidence="6">RP14(2022)</strain>
    </source>
</reference>
<dbReference type="InterPro" id="IPR008920">
    <property type="entry name" value="TF_FadR/GntR_C"/>
</dbReference>
<evidence type="ECO:0000313" key="6">
    <source>
        <dbReference type="Proteomes" id="UP001205906"/>
    </source>
</evidence>
<dbReference type="Gene3D" id="1.10.10.10">
    <property type="entry name" value="Winged helix-like DNA-binding domain superfamily/Winged helix DNA-binding domain"/>
    <property type="match status" value="1"/>
</dbReference>
<dbReference type="Gene3D" id="1.20.120.530">
    <property type="entry name" value="GntR ligand-binding domain-like"/>
    <property type="match status" value="1"/>
</dbReference>
<dbReference type="SMART" id="SM00895">
    <property type="entry name" value="FCD"/>
    <property type="match status" value="1"/>
</dbReference>
<dbReference type="PANTHER" id="PTHR43537:SF5">
    <property type="entry name" value="UXU OPERON TRANSCRIPTIONAL REGULATOR"/>
    <property type="match status" value="1"/>
</dbReference>
<feature type="domain" description="HTH gntR-type" evidence="4">
    <location>
        <begin position="1"/>
        <end position="59"/>
    </location>
</feature>
<dbReference type="InterPro" id="IPR036388">
    <property type="entry name" value="WH-like_DNA-bd_sf"/>
</dbReference>
<dbReference type="Proteomes" id="UP001205906">
    <property type="component" value="Unassembled WGS sequence"/>
</dbReference>
<gene>
    <name evidence="5" type="ORF">NGM99_07375</name>
</gene>
<organism evidence="5 6">
    <name type="scientific">Mesorhizobium liriopis</name>
    <dbReference type="NCBI Taxonomy" id="2953882"/>
    <lineage>
        <taxon>Bacteria</taxon>
        <taxon>Pseudomonadati</taxon>
        <taxon>Pseudomonadota</taxon>
        <taxon>Alphaproteobacteria</taxon>
        <taxon>Hyphomicrobiales</taxon>
        <taxon>Phyllobacteriaceae</taxon>
        <taxon>Mesorhizobium</taxon>
    </lineage>
</organism>
<dbReference type="InterPro" id="IPR011711">
    <property type="entry name" value="GntR_C"/>
</dbReference>
<evidence type="ECO:0000313" key="5">
    <source>
        <dbReference type="EMBL" id="MCO6049611.1"/>
    </source>
</evidence>
<evidence type="ECO:0000259" key="4">
    <source>
        <dbReference type="PROSITE" id="PS50949"/>
    </source>
</evidence>
<comment type="caution">
    <text evidence="5">The sequence shown here is derived from an EMBL/GenBank/DDBJ whole genome shotgun (WGS) entry which is preliminary data.</text>
</comment>
<dbReference type="CDD" id="cd07377">
    <property type="entry name" value="WHTH_GntR"/>
    <property type="match status" value="1"/>
</dbReference>